<keyword evidence="3" id="KW-0547">Nucleotide-binding</keyword>
<dbReference type="InterPro" id="IPR027417">
    <property type="entry name" value="P-loop_NTPase"/>
</dbReference>
<evidence type="ECO:0000313" key="4">
    <source>
        <dbReference type="Proteomes" id="UP000198324"/>
    </source>
</evidence>
<dbReference type="PANTHER" id="PTHR47642">
    <property type="entry name" value="ATP-DEPENDENT DNA HELICASE"/>
    <property type="match status" value="1"/>
</dbReference>
<evidence type="ECO:0000259" key="2">
    <source>
        <dbReference type="SMART" id="SM00382"/>
    </source>
</evidence>
<dbReference type="SMART" id="SM00382">
    <property type="entry name" value="AAA"/>
    <property type="match status" value="1"/>
</dbReference>
<protein>
    <submittedName>
        <fullName evidence="3">PIF1-like helicase</fullName>
    </submittedName>
</protein>
<dbReference type="AlphaFoldDB" id="A0A239CFQ8"/>
<gene>
    <name evidence="3" type="ORF">SAMN04488503_3100</name>
</gene>
<dbReference type="SUPFAM" id="SSF52540">
    <property type="entry name" value="P-loop containing nucleoside triphosphate hydrolases"/>
    <property type="match status" value="2"/>
</dbReference>
<sequence>MQRDHDGQFRAASQGRHLGGTFQQDTPGVRLDPGQEAALRDMLAGRNVHLSGDPGTGKSTLVREFMARKGGGALAVLAPTGVAAINVGGSTIHRFFGFGVGLLEPDDPGSADPVRGEDGLNRRELAVRHADVLVIDEVSMLRSDLLACVDARCRRLAATEQDRDRPFGGKQLILVGDFAQLPPVVRAEERDYLQTRFGGAFVFNAEAWRAGGFHNHQLTAPHRHAGDGALQKILRHVRAGDLAALAPVNARLGLRPPEHVVFLCATNRAADDTNAMNLAKLPTHEGVFLAEIAGRIREGDYPAPEELRLKPGARVVCLVNEYADGRSVFVNGDTGSVTDIEDADGPSGCIRVRLDRDGGAVEVKRHAWSMKEYRYDASQRRMVAEVVGTYVQFPLRLAWALTVHRSQGMTLPCVCLNLGGRCFAHGQFYVALSRARSLADIYLTAPIRPQDLIIDPEVLRFMAG</sequence>
<reference evidence="3 4" key="1">
    <citation type="submission" date="2017-06" db="EMBL/GenBank/DDBJ databases">
        <authorList>
            <person name="Kim H.J."/>
            <person name="Triplett B.A."/>
        </authorList>
    </citation>
    <scope>NUCLEOTIDE SEQUENCE [LARGE SCALE GENOMIC DNA]</scope>
    <source>
        <strain evidence="3 4">DSM 13116</strain>
    </source>
</reference>
<dbReference type="GO" id="GO:0006281">
    <property type="term" value="P:DNA repair"/>
    <property type="evidence" value="ECO:0007669"/>
    <property type="project" value="InterPro"/>
</dbReference>
<keyword evidence="4" id="KW-1185">Reference proteome</keyword>
<dbReference type="InterPro" id="IPR003593">
    <property type="entry name" value="AAA+_ATPase"/>
</dbReference>
<dbReference type="Proteomes" id="UP000198324">
    <property type="component" value="Unassembled WGS sequence"/>
</dbReference>
<dbReference type="RefSeq" id="WP_089275291.1">
    <property type="nucleotide sequence ID" value="NZ_FZOC01000008.1"/>
</dbReference>
<keyword evidence="3" id="KW-0347">Helicase</keyword>
<dbReference type="OrthoDB" id="9763659at2"/>
<dbReference type="InterPro" id="IPR051055">
    <property type="entry name" value="PIF1_helicase"/>
</dbReference>
<proteinExistence type="predicted"/>
<dbReference type="GO" id="GO:0000723">
    <property type="term" value="P:telomere maintenance"/>
    <property type="evidence" value="ECO:0007669"/>
    <property type="project" value="InterPro"/>
</dbReference>
<evidence type="ECO:0000313" key="3">
    <source>
        <dbReference type="EMBL" id="SNS18940.1"/>
    </source>
</evidence>
<dbReference type="GO" id="GO:0003678">
    <property type="term" value="F:DNA helicase activity"/>
    <property type="evidence" value="ECO:0007669"/>
    <property type="project" value="InterPro"/>
</dbReference>
<dbReference type="CDD" id="cd18809">
    <property type="entry name" value="SF1_C_RecD"/>
    <property type="match status" value="1"/>
</dbReference>
<feature type="domain" description="AAA+ ATPase" evidence="2">
    <location>
        <begin position="44"/>
        <end position="291"/>
    </location>
</feature>
<dbReference type="InterPro" id="IPR010285">
    <property type="entry name" value="DNA_helicase_pif1-like_DEAD"/>
</dbReference>
<accession>A0A239CFQ8</accession>
<keyword evidence="3" id="KW-0067">ATP-binding</keyword>
<dbReference type="Gene3D" id="3.40.50.300">
    <property type="entry name" value="P-loop containing nucleotide triphosphate hydrolases"/>
    <property type="match status" value="2"/>
</dbReference>
<keyword evidence="3" id="KW-0378">Hydrolase</keyword>
<evidence type="ECO:0000256" key="1">
    <source>
        <dbReference type="SAM" id="MobiDB-lite"/>
    </source>
</evidence>
<name>A0A239CFQ8_9BACT</name>
<dbReference type="EMBL" id="FZOC01000008">
    <property type="protein sequence ID" value="SNS18940.1"/>
    <property type="molecule type" value="Genomic_DNA"/>
</dbReference>
<organism evidence="3 4">
    <name type="scientific">Humidesulfovibrio mexicanus</name>
    <dbReference type="NCBI Taxonomy" id="147047"/>
    <lineage>
        <taxon>Bacteria</taxon>
        <taxon>Pseudomonadati</taxon>
        <taxon>Thermodesulfobacteriota</taxon>
        <taxon>Desulfovibrionia</taxon>
        <taxon>Desulfovibrionales</taxon>
        <taxon>Desulfovibrionaceae</taxon>
        <taxon>Humidesulfovibrio</taxon>
    </lineage>
</organism>
<feature type="region of interest" description="Disordered" evidence="1">
    <location>
        <begin position="1"/>
        <end position="29"/>
    </location>
</feature>
<dbReference type="Pfam" id="PF05970">
    <property type="entry name" value="PIF1"/>
    <property type="match status" value="1"/>
</dbReference>